<reference evidence="1" key="1">
    <citation type="submission" date="2020-05" db="EMBL/GenBank/DDBJ databases">
        <title>Large-scale comparative analyses of tick genomes elucidate their genetic diversity and vector capacities.</title>
        <authorList>
            <person name="Jia N."/>
            <person name="Wang J."/>
            <person name="Shi W."/>
            <person name="Du L."/>
            <person name="Sun Y."/>
            <person name="Zhan W."/>
            <person name="Jiang J."/>
            <person name="Wang Q."/>
            <person name="Zhang B."/>
            <person name="Ji P."/>
            <person name="Sakyi L.B."/>
            <person name="Cui X."/>
            <person name="Yuan T."/>
            <person name="Jiang B."/>
            <person name="Yang W."/>
            <person name="Lam T.T.-Y."/>
            <person name="Chang Q."/>
            <person name="Ding S."/>
            <person name="Wang X."/>
            <person name="Zhu J."/>
            <person name="Ruan X."/>
            <person name="Zhao L."/>
            <person name="Wei J."/>
            <person name="Que T."/>
            <person name="Du C."/>
            <person name="Cheng J."/>
            <person name="Dai P."/>
            <person name="Han X."/>
            <person name="Huang E."/>
            <person name="Gao Y."/>
            <person name="Liu J."/>
            <person name="Shao H."/>
            <person name="Ye R."/>
            <person name="Li L."/>
            <person name="Wei W."/>
            <person name="Wang X."/>
            <person name="Wang C."/>
            <person name="Yang T."/>
            <person name="Huo Q."/>
            <person name="Li W."/>
            <person name="Guo W."/>
            <person name="Chen H."/>
            <person name="Zhou L."/>
            <person name="Ni X."/>
            <person name="Tian J."/>
            <person name="Zhou Y."/>
            <person name="Sheng Y."/>
            <person name="Liu T."/>
            <person name="Pan Y."/>
            <person name="Xia L."/>
            <person name="Li J."/>
            <person name="Zhao F."/>
            <person name="Cao W."/>
        </authorList>
    </citation>
    <scope>NUCLEOTIDE SEQUENCE</scope>
    <source>
        <strain evidence="1">Hyas-2018</strain>
    </source>
</reference>
<protein>
    <submittedName>
        <fullName evidence="1">Uncharacterized protein</fullName>
    </submittedName>
</protein>
<evidence type="ECO:0000313" key="1">
    <source>
        <dbReference type="EMBL" id="KAH6929850.1"/>
    </source>
</evidence>
<gene>
    <name evidence="1" type="ORF">HPB50_006001</name>
</gene>
<dbReference type="EMBL" id="CM023485">
    <property type="protein sequence ID" value="KAH6929850.1"/>
    <property type="molecule type" value="Genomic_DNA"/>
</dbReference>
<evidence type="ECO:0000313" key="2">
    <source>
        <dbReference type="Proteomes" id="UP000821845"/>
    </source>
</evidence>
<name>A0ACB7S5F0_HYAAI</name>
<dbReference type="Proteomes" id="UP000821845">
    <property type="component" value="Chromosome 5"/>
</dbReference>
<accession>A0ACB7S5F0</accession>
<sequence>MQDANVVGTIPTPPYEYSAHSGAYSWPDFRLPSLTATTLPKQSMFEEAELFHSLCNSLHFAEDFKRTSQTTLVADSPVTSPEQPEREAQQRCGTTVASPGLAGDSAEWFQHRITRDPPLQGLVEETPSLVPGAGEKARQNSSSPSMYDEVGLAATTSCSPGTPGERRTSSESQAFSTEEHDEWAIEDVAVSAKGWPSASSPAAAATTADSAAGRESAERRRRNSGSLSGVSEGAAKQAAQVAAGLNGTSVSPNATEADVSTASTESLLVTVVAPPDLEEDAESETEEEQVLLPSGERSRFRCFLQTLVIATVGRVGAHAITQFVVQWPPQPKPPSSSQKEKRIEGKERGSIIGRASHVVSELNRESATGACV</sequence>
<comment type="caution">
    <text evidence="1">The sequence shown here is derived from an EMBL/GenBank/DDBJ whole genome shotgun (WGS) entry which is preliminary data.</text>
</comment>
<organism evidence="1 2">
    <name type="scientific">Hyalomma asiaticum</name>
    <name type="common">Tick</name>
    <dbReference type="NCBI Taxonomy" id="266040"/>
    <lineage>
        <taxon>Eukaryota</taxon>
        <taxon>Metazoa</taxon>
        <taxon>Ecdysozoa</taxon>
        <taxon>Arthropoda</taxon>
        <taxon>Chelicerata</taxon>
        <taxon>Arachnida</taxon>
        <taxon>Acari</taxon>
        <taxon>Parasitiformes</taxon>
        <taxon>Ixodida</taxon>
        <taxon>Ixodoidea</taxon>
        <taxon>Ixodidae</taxon>
        <taxon>Hyalomminae</taxon>
        <taxon>Hyalomma</taxon>
    </lineage>
</organism>
<keyword evidence="2" id="KW-1185">Reference proteome</keyword>
<proteinExistence type="predicted"/>